<proteinExistence type="predicted"/>
<keyword evidence="3" id="KW-1185">Reference proteome</keyword>
<evidence type="ECO:0000313" key="3">
    <source>
        <dbReference type="Proteomes" id="UP001464923"/>
    </source>
</evidence>
<dbReference type="RefSeq" id="WP_345649152.1">
    <property type="nucleotide sequence ID" value="NZ_BAABLY010000059.1"/>
</dbReference>
<dbReference type="Proteomes" id="UP001464923">
    <property type="component" value="Unassembled WGS sequence"/>
</dbReference>
<evidence type="ECO:0000313" key="2">
    <source>
        <dbReference type="EMBL" id="MEQ3539577.1"/>
    </source>
</evidence>
<reference evidence="2 3" key="1">
    <citation type="submission" date="2024-03" db="EMBL/GenBank/DDBJ databases">
        <title>Draft genome sequence of Pseudonocardia tropica JCM 19149.</title>
        <authorList>
            <person name="Butdee W."/>
            <person name="Duangmal K."/>
        </authorList>
    </citation>
    <scope>NUCLEOTIDE SEQUENCE [LARGE SCALE GENOMIC DNA]</scope>
    <source>
        <strain evidence="2 3">JCM 19149</strain>
    </source>
</reference>
<organism evidence="2 3">
    <name type="scientific">Pseudonocardia tropica</name>
    <dbReference type="NCBI Taxonomy" id="681289"/>
    <lineage>
        <taxon>Bacteria</taxon>
        <taxon>Bacillati</taxon>
        <taxon>Actinomycetota</taxon>
        <taxon>Actinomycetes</taxon>
        <taxon>Pseudonocardiales</taxon>
        <taxon>Pseudonocardiaceae</taxon>
        <taxon>Pseudonocardia</taxon>
    </lineage>
</organism>
<accession>A0ABV1JUE0</accession>
<gene>
    <name evidence="2" type="ORF">WHI96_12140</name>
</gene>
<protein>
    <submittedName>
        <fullName evidence="2">Uncharacterized protein</fullName>
    </submittedName>
</protein>
<name>A0ABV1JUE0_9PSEU</name>
<comment type="caution">
    <text evidence="2">The sequence shown here is derived from an EMBL/GenBank/DDBJ whole genome shotgun (WGS) entry which is preliminary data.</text>
</comment>
<evidence type="ECO:0000256" key="1">
    <source>
        <dbReference type="SAM" id="MobiDB-lite"/>
    </source>
</evidence>
<sequence length="63" mass="6750">MRCPVLENGHADPLHDRPADEPTAREVDSWRAAWAHLAALGYRVDVPARVVAAGRGCSCGAAR</sequence>
<feature type="compositionally biased region" description="Basic and acidic residues" evidence="1">
    <location>
        <begin position="9"/>
        <end position="25"/>
    </location>
</feature>
<feature type="region of interest" description="Disordered" evidence="1">
    <location>
        <begin position="1"/>
        <end position="25"/>
    </location>
</feature>
<dbReference type="EMBL" id="JBEDNP010000006">
    <property type="protein sequence ID" value="MEQ3539577.1"/>
    <property type="molecule type" value="Genomic_DNA"/>
</dbReference>